<dbReference type="InterPro" id="IPR020103">
    <property type="entry name" value="PsdUridine_synth_cat_dom_sf"/>
</dbReference>
<sequence>MDGVLIIDKPKGVTSHDVVYMVRRKLGIKKVGHTGTLDPIATGVLPILIGKATKLSDKLSSTTKEYIAEFKFGIQTDSLDITGNITHESKIIPSKDDVINTLDNFRGKILQEPPIYSAIKINGRKLYEYARAGETVEIPKRECNILSLELLEAAENKFSLYIHCSSGTYVRSLIRDIGLALNSFATMTELRRISTGKFKIENSITKEDLENFDLNSIQDKLIPMDKALSFEKIELKDEMYSKIINGMICKVENIYDKNSEYNVYCKNNYIGIGKYMYHNNIWGIKIIKKLIGN</sequence>
<feature type="domain" description="tRNA pseudouridylate synthase B C-terminal" evidence="7">
    <location>
        <begin position="171"/>
        <end position="228"/>
    </location>
</feature>
<evidence type="ECO:0000313" key="9">
    <source>
        <dbReference type="Proteomes" id="UP000192368"/>
    </source>
</evidence>
<evidence type="ECO:0000256" key="2">
    <source>
        <dbReference type="ARBA" id="ARBA00005642"/>
    </source>
</evidence>
<dbReference type="PANTHER" id="PTHR13767">
    <property type="entry name" value="TRNA-PSEUDOURIDINE SYNTHASE"/>
    <property type="match status" value="1"/>
</dbReference>
<keyword evidence="9" id="KW-1185">Reference proteome</keyword>
<gene>
    <name evidence="5" type="primary">truB</name>
    <name evidence="8" type="ORF">SAMN00017477_0603</name>
</gene>
<dbReference type="EMBL" id="FWWR01000009">
    <property type="protein sequence ID" value="SMB83728.1"/>
    <property type="molecule type" value="Genomic_DNA"/>
</dbReference>
<comment type="catalytic activity">
    <reaction evidence="1 5">
        <text>uridine(55) in tRNA = pseudouridine(55) in tRNA</text>
        <dbReference type="Rhea" id="RHEA:42532"/>
        <dbReference type="Rhea" id="RHEA-COMP:10101"/>
        <dbReference type="Rhea" id="RHEA-COMP:10102"/>
        <dbReference type="ChEBI" id="CHEBI:65314"/>
        <dbReference type="ChEBI" id="CHEBI:65315"/>
        <dbReference type="EC" id="5.4.99.25"/>
    </reaction>
</comment>
<comment type="function">
    <text evidence="5">Responsible for synthesis of pseudouridine from uracil-55 in the psi GC loop of transfer RNAs.</text>
</comment>
<comment type="similarity">
    <text evidence="2 5">Belongs to the pseudouridine synthase TruB family. Type 1 subfamily.</text>
</comment>
<evidence type="ECO:0000259" key="7">
    <source>
        <dbReference type="Pfam" id="PF16198"/>
    </source>
</evidence>
<feature type="active site" description="Nucleophile" evidence="5">
    <location>
        <position position="38"/>
    </location>
</feature>
<dbReference type="HAMAP" id="MF_01080">
    <property type="entry name" value="TruB_bact"/>
    <property type="match status" value="1"/>
</dbReference>
<dbReference type="AlphaFoldDB" id="A0A1W1URH1"/>
<dbReference type="NCBIfam" id="TIGR00431">
    <property type="entry name" value="TruB"/>
    <property type="match status" value="1"/>
</dbReference>
<dbReference type="Gene3D" id="3.30.2350.10">
    <property type="entry name" value="Pseudouridine synthase"/>
    <property type="match status" value="1"/>
</dbReference>
<protein>
    <recommendedName>
        <fullName evidence="5">tRNA pseudouridine synthase B</fullName>
        <ecNumber evidence="5">5.4.99.25</ecNumber>
    </recommendedName>
    <alternativeName>
        <fullName evidence="5">tRNA pseudouridine(55) synthase</fullName>
        <shortName evidence="5">Psi55 synthase</shortName>
    </alternativeName>
    <alternativeName>
        <fullName evidence="5">tRNA pseudouridylate synthase</fullName>
    </alternativeName>
    <alternativeName>
        <fullName evidence="5">tRNA-uridine isomerase</fullName>
    </alternativeName>
</protein>
<reference evidence="9" key="1">
    <citation type="submission" date="2017-04" db="EMBL/GenBank/DDBJ databases">
        <authorList>
            <person name="Varghese N."/>
            <person name="Submissions S."/>
        </authorList>
    </citation>
    <scope>NUCLEOTIDE SEQUENCE [LARGE SCALE GENOMIC DNA]</scope>
    <source>
        <strain evidence="9">DSM 20463</strain>
    </source>
</reference>
<evidence type="ECO:0000256" key="3">
    <source>
        <dbReference type="ARBA" id="ARBA00022694"/>
    </source>
</evidence>
<dbReference type="InterPro" id="IPR002501">
    <property type="entry name" value="PsdUridine_synth_N"/>
</dbReference>
<dbReference type="STRING" id="573058.SAMN00017477_0603"/>
<keyword evidence="4 5" id="KW-0413">Isomerase</keyword>
<proteinExistence type="inferred from homology"/>
<dbReference type="Proteomes" id="UP000192368">
    <property type="component" value="Unassembled WGS sequence"/>
</dbReference>
<evidence type="ECO:0000256" key="5">
    <source>
        <dbReference type="HAMAP-Rule" id="MF_01080"/>
    </source>
</evidence>
<name>A0A1W1URH1_PEPAS</name>
<dbReference type="RefSeq" id="WP_084230265.1">
    <property type="nucleotide sequence ID" value="NZ_FWWR01000009.1"/>
</dbReference>
<keyword evidence="3 5" id="KW-0819">tRNA processing</keyword>
<dbReference type="SUPFAM" id="SSF55120">
    <property type="entry name" value="Pseudouridine synthase"/>
    <property type="match status" value="1"/>
</dbReference>
<evidence type="ECO:0000256" key="1">
    <source>
        <dbReference type="ARBA" id="ARBA00000385"/>
    </source>
</evidence>
<accession>A0A1W1URH1</accession>
<dbReference type="OrthoDB" id="9802309at2"/>
<dbReference type="Pfam" id="PF16198">
    <property type="entry name" value="TruB_C_2"/>
    <property type="match status" value="1"/>
</dbReference>
<dbReference type="GO" id="GO:0031119">
    <property type="term" value="P:tRNA pseudouridine synthesis"/>
    <property type="evidence" value="ECO:0007669"/>
    <property type="project" value="UniProtKB-UniRule"/>
</dbReference>
<dbReference type="InterPro" id="IPR032819">
    <property type="entry name" value="TruB_C"/>
</dbReference>
<dbReference type="EC" id="5.4.99.25" evidence="5"/>
<organism evidence="8 9">
    <name type="scientific">Peptoniphilus asaccharolyticus DSM 20463</name>
    <dbReference type="NCBI Taxonomy" id="573058"/>
    <lineage>
        <taxon>Bacteria</taxon>
        <taxon>Bacillati</taxon>
        <taxon>Bacillota</taxon>
        <taxon>Tissierellia</taxon>
        <taxon>Tissierellales</taxon>
        <taxon>Peptoniphilaceae</taxon>
        <taxon>Peptoniphilus</taxon>
    </lineage>
</organism>
<evidence type="ECO:0000256" key="4">
    <source>
        <dbReference type="ARBA" id="ARBA00023235"/>
    </source>
</evidence>
<evidence type="ECO:0000313" key="8">
    <source>
        <dbReference type="EMBL" id="SMB83728.1"/>
    </source>
</evidence>
<dbReference type="PANTHER" id="PTHR13767:SF2">
    <property type="entry name" value="PSEUDOURIDYLATE SYNTHASE TRUB1"/>
    <property type="match status" value="1"/>
</dbReference>
<dbReference type="GO" id="GO:0160148">
    <property type="term" value="F:tRNA pseudouridine(55) synthase activity"/>
    <property type="evidence" value="ECO:0007669"/>
    <property type="project" value="UniProtKB-EC"/>
</dbReference>
<dbReference type="CDD" id="cd02573">
    <property type="entry name" value="PseudoU_synth_EcTruB"/>
    <property type="match status" value="1"/>
</dbReference>
<evidence type="ECO:0000259" key="6">
    <source>
        <dbReference type="Pfam" id="PF01509"/>
    </source>
</evidence>
<feature type="domain" description="Pseudouridine synthase II N-terminal" evidence="6">
    <location>
        <begin position="23"/>
        <end position="170"/>
    </location>
</feature>
<dbReference type="GO" id="GO:1990481">
    <property type="term" value="P:mRNA pseudouridine synthesis"/>
    <property type="evidence" value="ECO:0007669"/>
    <property type="project" value="TreeGrafter"/>
</dbReference>
<dbReference type="Pfam" id="PF01509">
    <property type="entry name" value="TruB_N"/>
    <property type="match status" value="1"/>
</dbReference>
<dbReference type="GO" id="GO:0003723">
    <property type="term" value="F:RNA binding"/>
    <property type="evidence" value="ECO:0007669"/>
    <property type="project" value="InterPro"/>
</dbReference>
<dbReference type="InterPro" id="IPR014780">
    <property type="entry name" value="tRNA_psdUridine_synth_TruB"/>
</dbReference>